<dbReference type="PROSITE" id="PS51186">
    <property type="entry name" value="GNAT"/>
    <property type="match status" value="1"/>
</dbReference>
<protein>
    <submittedName>
        <fullName evidence="4">GCN5-related N-acetyltransferase</fullName>
    </submittedName>
</protein>
<feature type="domain" description="N-acetyltransferase" evidence="3">
    <location>
        <begin position="3"/>
        <end position="155"/>
    </location>
</feature>
<dbReference type="Gene3D" id="3.40.630.30">
    <property type="match status" value="1"/>
</dbReference>
<organism evidence="4">
    <name type="scientific">uncultured bacterium Contig2</name>
    <dbReference type="NCBI Taxonomy" id="1393529"/>
    <lineage>
        <taxon>Bacteria</taxon>
        <taxon>environmental samples</taxon>
    </lineage>
</organism>
<proteinExistence type="predicted"/>
<reference evidence="4" key="1">
    <citation type="journal article" date="2013" name="PLoS ONE">
        <title>Metagenomic insights into the carbohydrate-active enzymes carried by the microorganisms adhering to solid digesta in the rumen of cows.</title>
        <authorList>
            <person name="Wang L."/>
            <person name="Hatem A."/>
            <person name="Catalyurek U.V."/>
            <person name="Morrison M."/>
            <person name="Yu Z."/>
        </authorList>
    </citation>
    <scope>NUCLEOTIDE SEQUENCE</scope>
</reference>
<keyword evidence="2" id="KW-0012">Acyltransferase</keyword>
<dbReference type="InterPro" id="IPR050832">
    <property type="entry name" value="Bact_Acetyltransf"/>
</dbReference>
<dbReference type="AlphaFoldDB" id="W0FJ03"/>
<keyword evidence="1 4" id="KW-0808">Transferase</keyword>
<dbReference type="Pfam" id="PF00583">
    <property type="entry name" value="Acetyltransf_1"/>
    <property type="match status" value="1"/>
</dbReference>
<dbReference type="EMBL" id="KC246807">
    <property type="protein sequence ID" value="AHF24818.1"/>
    <property type="molecule type" value="Genomic_DNA"/>
</dbReference>
<dbReference type="SUPFAM" id="SSF55729">
    <property type="entry name" value="Acyl-CoA N-acyltransferases (Nat)"/>
    <property type="match status" value="1"/>
</dbReference>
<name>W0FJ03_9BACT</name>
<sequence>MELIYRKASIDDISILTSTRIEVLRAANGLPGDADMDEVEKQSEAYYRQALRDGNHTAYLVFDGNRFAGTGGISYYRVMPTYHNPTGHKAYVMNMYTRPEYRRMGIAFRMLDLLVEDARSKGIGFITLEATAMGRPLYEKFGFVPMNDEMILPGG</sequence>
<dbReference type="PANTHER" id="PTHR43877">
    <property type="entry name" value="AMINOALKYLPHOSPHONATE N-ACETYLTRANSFERASE-RELATED-RELATED"/>
    <property type="match status" value="1"/>
</dbReference>
<dbReference type="CDD" id="cd04301">
    <property type="entry name" value="NAT_SF"/>
    <property type="match status" value="1"/>
</dbReference>
<evidence type="ECO:0000313" key="4">
    <source>
        <dbReference type="EMBL" id="AHF24818.1"/>
    </source>
</evidence>
<dbReference type="InterPro" id="IPR016181">
    <property type="entry name" value="Acyl_CoA_acyltransferase"/>
</dbReference>
<dbReference type="GO" id="GO:0016747">
    <property type="term" value="F:acyltransferase activity, transferring groups other than amino-acyl groups"/>
    <property type="evidence" value="ECO:0007669"/>
    <property type="project" value="InterPro"/>
</dbReference>
<evidence type="ECO:0000256" key="1">
    <source>
        <dbReference type="ARBA" id="ARBA00022679"/>
    </source>
</evidence>
<dbReference type="InterPro" id="IPR000182">
    <property type="entry name" value="GNAT_dom"/>
</dbReference>
<accession>W0FJ03</accession>
<evidence type="ECO:0000256" key="2">
    <source>
        <dbReference type="ARBA" id="ARBA00023315"/>
    </source>
</evidence>
<evidence type="ECO:0000259" key="3">
    <source>
        <dbReference type="PROSITE" id="PS51186"/>
    </source>
</evidence>